<evidence type="ECO:0000256" key="3">
    <source>
        <dbReference type="ARBA" id="ARBA00022525"/>
    </source>
</evidence>
<name>A7T5T1_NEMVE</name>
<evidence type="ECO:0000256" key="4">
    <source>
        <dbReference type="ARBA" id="ARBA00022729"/>
    </source>
</evidence>
<keyword evidence="8" id="KW-1185">Reference proteome</keyword>
<dbReference type="InterPro" id="IPR039477">
    <property type="entry name" value="ILEI/PANDER_dom"/>
</dbReference>
<dbReference type="HOGENOM" id="CLU_1898707_0_0_1"/>
<evidence type="ECO:0000256" key="5">
    <source>
        <dbReference type="ARBA" id="ARBA00023157"/>
    </source>
</evidence>
<accession>A7T5T1</accession>
<evidence type="ECO:0000256" key="1">
    <source>
        <dbReference type="ARBA" id="ARBA00004613"/>
    </source>
</evidence>
<sequence>MVKLRRLEESFHRGHNFVVVRCDGSLVSNQTFDTHFDSHASTNLVNYLQGLPNDVIVTLAVKDEGSTQLRADAINALHTIIHIQSPSMVFRESMAFIGYKGATIPSWQIGTKKSSGEGPSVVTARICKCKTCDA</sequence>
<feature type="domain" description="ILEI/PANDER" evidence="6">
    <location>
        <begin position="13"/>
        <end position="102"/>
    </location>
</feature>
<dbReference type="Pfam" id="PF15711">
    <property type="entry name" value="ILEI"/>
    <property type="match status" value="1"/>
</dbReference>
<comment type="subcellular location">
    <subcellularLocation>
        <location evidence="1">Secreted</location>
    </subcellularLocation>
</comment>
<dbReference type="InParanoid" id="A7T5T1"/>
<dbReference type="GO" id="GO:0005576">
    <property type="term" value="C:extracellular region"/>
    <property type="evidence" value="ECO:0007669"/>
    <property type="project" value="UniProtKB-SubCell"/>
</dbReference>
<dbReference type="PROSITE" id="PS52031">
    <property type="entry name" value="GG_LECTIN"/>
    <property type="match status" value="1"/>
</dbReference>
<organism evidence="7 8">
    <name type="scientific">Nematostella vectensis</name>
    <name type="common">Starlet sea anemone</name>
    <dbReference type="NCBI Taxonomy" id="45351"/>
    <lineage>
        <taxon>Eukaryota</taxon>
        <taxon>Metazoa</taxon>
        <taxon>Cnidaria</taxon>
        <taxon>Anthozoa</taxon>
        <taxon>Hexacorallia</taxon>
        <taxon>Actiniaria</taxon>
        <taxon>Edwardsiidae</taxon>
        <taxon>Nematostella</taxon>
    </lineage>
</organism>
<comment type="similarity">
    <text evidence="2">Belongs to the FAM3 family.</text>
</comment>
<dbReference type="EMBL" id="DS471282">
    <property type="protein sequence ID" value="EDO28680.1"/>
    <property type="molecule type" value="Genomic_DNA"/>
</dbReference>
<evidence type="ECO:0000313" key="7">
    <source>
        <dbReference type="EMBL" id="EDO28680.1"/>
    </source>
</evidence>
<dbReference type="Proteomes" id="UP000001593">
    <property type="component" value="Unassembled WGS sequence"/>
</dbReference>
<gene>
    <name evidence="7" type="ORF">NEMVEDRAFT_v1g222709</name>
</gene>
<evidence type="ECO:0000259" key="6">
    <source>
        <dbReference type="Pfam" id="PF15711"/>
    </source>
</evidence>
<keyword evidence="4" id="KW-0732">Signal</keyword>
<protein>
    <recommendedName>
        <fullName evidence="6">ILEI/PANDER domain-containing protein</fullName>
    </recommendedName>
</protein>
<dbReference type="InterPro" id="IPR039220">
    <property type="entry name" value="FAM3"/>
</dbReference>
<evidence type="ECO:0000313" key="8">
    <source>
        <dbReference type="Proteomes" id="UP000001593"/>
    </source>
</evidence>
<proteinExistence type="inferred from homology"/>
<evidence type="ECO:0000256" key="2">
    <source>
        <dbReference type="ARBA" id="ARBA00010905"/>
    </source>
</evidence>
<keyword evidence="3" id="KW-0964">Secreted</keyword>
<keyword evidence="5" id="KW-1015">Disulfide bond</keyword>
<dbReference type="AlphaFoldDB" id="A7T5T1"/>
<reference evidence="7 8" key="1">
    <citation type="journal article" date="2007" name="Science">
        <title>Sea anemone genome reveals ancestral eumetazoan gene repertoire and genomic organization.</title>
        <authorList>
            <person name="Putnam N.H."/>
            <person name="Srivastava M."/>
            <person name="Hellsten U."/>
            <person name="Dirks B."/>
            <person name="Chapman J."/>
            <person name="Salamov A."/>
            <person name="Terry A."/>
            <person name="Shapiro H."/>
            <person name="Lindquist E."/>
            <person name="Kapitonov V.V."/>
            <person name="Jurka J."/>
            <person name="Genikhovich G."/>
            <person name="Grigoriev I.V."/>
            <person name="Lucas S.M."/>
            <person name="Steele R.E."/>
            <person name="Finnerty J.R."/>
            <person name="Technau U."/>
            <person name="Martindale M.Q."/>
            <person name="Rokhsar D.S."/>
        </authorList>
    </citation>
    <scope>NUCLEOTIDE SEQUENCE [LARGE SCALE GENOMIC DNA]</scope>
    <source>
        <strain evidence="8">CH2 X CH6</strain>
    </source>
</reference>
<dbReference type="PANTHER" id="PTHR14592">
    <property type="entry name" value="UNCHARACTERIZED FAM3"/>
    <property type="match status" value="1"/>
</dbReference>
<dbReference type="PhylomeDB" id="A7T5T1"/>